<keyword evidence="1" id="KW-1133">Transmembrane helix</keyword>
<evidence type="ECO:0008006" key="4">
    <source>
        <dbReference type="Google" id="ProtNLM"/>
    </source>
</evidence>
<keyword evidence="1" id="KW-0472">Membrane</keyword>
<dbReference type="InterPro" id="IPR025187">
    <property type="entry name" value="DUF4112"/>
</dbReference>
<dbReference type="PANTHER" id="PTHR35519">
    <property type="entry name" value="MEMBRANE PROTEINS"/>
    <property type="match status" value="1"/>
</dbReference>
<keyword evidence="3" id="KW-1185">Reference proteome</keyword>
<sequence length="138" mass="15069">MATAMFSNVQLAEWAGREPAAVRRRVEAAERLLERVTVIPGTRIPVGLDALMGFIPVIGDLAAGAMGLYIVWEARNLGLPRWTIARMLANVGFDTMVGAVPLVGDAFDVLFRSNTKNLRLIKRHLDKHHPGTAVIDAL</sequence>
<feature type="transmembrane region" description="Helical" evidence="1">
    <location>
        <begin position="50"/>
        <end position="72"/>
    </location>
</feature>
<proteinExistence type="predicted"/>
<name>A0A841L1D6_9SPHN</name>
<reference evidence="2 3" key="1">
    <citation type="submission" date="2020-08" db="EMBL/GenBank/DDBJ databases">
        <title>Genomic Encyclopedia of Type Strains, Phase IV (KMG-IV): sequencing the most valuable type-strain genomes for metagenomic binning, comparative biology and taxonomic classification.</title>
        <authorList>
            <person name="Goeker M."/>
        </authorList>
    </citation>
    <scope>NUCLEOTIDE SEQUENCE [LARGE SCALE GENOMIC DNA]</scope>
    <source>
        <strain evidence="2 3">DSM 102189</strain>
    </source>
</reference>
<dbReference type="Pfam" id="PF13430">
    <property type="entry name" value="DUF4112"/>
    <property type="match status" value="1"/>
</dbReference>
<evidence type="ECO:0000313" key="3">
    <source>
        <dbReference type="Proteomes" id="UP000538147"/>
    </source>
</evidence>
<evidence type="ECO:0000256" key="1">
    <source>
        <dbReference type="SAM" id="Phobius"/>
    </source>
</evidence>
<organism evidence="2 3">
    <name type="scientific">Polymorphobacter multimanifer</name>
    <dbReference type="NCBI Taxonomy" id="1070431"/>
    <lineage>
        <taxon>Bacteria</taxon>
        <taxon>Pseudomonadati</taxon>
        <taxon>Pseudomonadota</taxon>
        <taxon>Alphaproteobacteria</taxon>
        <taxon>Sphingomonadales</taxon>
        <taxon>Sphingosinicellaceae</taxon>
        <taxon>Polymorphobacter</taxon>
    </lineage>
</organism>
<comment type="caution">
    <text evidence="2">The sequence shown here is derived from an EMBL/GenBank/DDBJ whole genome shotgun (WGS) entry which is preliminary data.</text>
</comment>
<dbReference type="EMBL" id="JACIIV010000005">
    <property type="protein sequence ID" value="MBB6226639.1"/>
    <property type="molecule type" value="Genomic_DNA"/>
</dbReference>
<keyword evidence="1" id="KW-0812">Transmembrane</keyword>
<protein>
    <recommendedName>
        <fullName evidence="4">DUF4112 domain-containing protein</fullName>
    </recommendedName>
</protein>
<accession>A0A841L1D6</accession>
<dbReference type="AlphaFoldDB" id="A0A841L1D6"/>
<gene>
    <name evidence="2" type="ORF">FHS79_000797</name>
</gene>
<dbReference type="PANTHER" id="PTHR35519:SF2">
    <property type="entry name" value="PH DOMAIN PROTEIN"/>
    <property type="match status" value="1"/>
</dbReference>
<dbReference type="Proteomes" id="UP000538147">
    <property type="component" value="Unassembled WGS sequence"/>
</dbReference>
<evidence type="ECO:0000313" key="2">
    <source>
        <dbReference type="EMBL" id="MBB6226639.1"/>
    </source>
</evidence>